<dbReference type="CDD" id="cd04842">
    <property type="entry name" value="Peptidases_S8_Kp43_protease"/>
    <property type="match status" value="1"/>
</dbReference>
<dbReference type="InterPro" id="IPR008979">
    <property type="entry name" value="Galactose-bd-like_sf"/>
</dbReference>
<evidence type="ECO:0000256" key="4">
    <source>
        <dbReference type="ARBA" id="ARBA00022825"/>
    </source>
</evidence>
<protein>
    <submittedName>
        <fullName evidence="8">S8 family serine peptidase</fullName>
    </submittedName>
</protein>
<dbReference type="GO" id="GO:0004252">
    <property type="term" value="F:serine-type endopeptidase activity"/>
    <property type="evidence" value="ECO:0007669"/>
    <property type="project" value="InterPro"/>
</dbReference>
<feature type="chain" id="PRO_5042281895" evidence="6">
    <location>
        <begin position="23"/>
        <end position="1160"/>
    </location>
</feature>
<dbReference type="Pfam" id="PF00082">
    <property type="entry name" value="Peptidase_S8"/>
    <property type="match status" value="1"/>
</dbReference>
<dbReference type="InterPro" id="IPR051048">
    <property type="entry name" value="Peptidase_S8/S53_subtilisin"/>
</dbReference>
<evidence type="ECO:0000256" key="1">
    <source>
        <dbReference type="ARBA" id="ARBA00011073"/>
    </source>
</evidence>
<proteinExistence type="inferred from homology"/>
<dbReference type="PANTHER" id="PTHR43399">
    <property type="entry name" value="SUBTILISIN-RELATED"/>
    <property type="match status" value="1"/>
</dbReference>
<comment type="caution">
    <text evidence="5">Lacks conserved residue(s) required for the propagation of feature annotation.</text>
</comment>
<evidence type="ECO:0000313" key="8">
    <source>
        <dbReference type="EMBL" id="MDF1612633.1"/>
    </source>
</evidence>
<dbReference type="Gene3D" id="2.60.120.380">
    <property type="match status" value="1"/>
</dbReference>
<keyword evidence="6" id="KW-0732">Signal</keyword>
<sequence length="1160" mass="125830">MKIFIFLLCAIFAVMFSNTLYGQLDQLAQQEKARQQILSKTDTLALKRLGSEFEQRYKKNKASAIEWAKKKGYLIKGEGVELQGLQNGIPRYFTTNNSVAAKTVSTDKVMPGGSLGLNLEGQGIKIGIWDEGAVYTSHSSFRESSSGPYHAFFEDSTGSQPQDHATHVAGTMIANNNTSSARGMADKANLYSYDWNHDIAEMTNATSGSNPIILSNHSYGDITGWFYGDLRNAGSDAWYWTAGDSYTSDPRFGQYDSLAWDLDILAKNAPYYTIVYSAGNDRGAGPAANSQHYVFINGTWTSSTKYREKDGGLTGFNCLSHQGLAKNIITVGAIDDIPNGYQSTSDVKQVNTSFSNWGPTNDGRIKPDIVANGDNLYSTVYHNLPNTNSTGSYFYSMNGTSMAAPNLTGSMALLLQYYYQTHSQTYPLASTLKALVIHTADEAGSSAGPDYKYGWGLLNTAKAAQVISLDVTKATTIQEITLNKNIGQTYTQSGIYSKGLEPLKVTIVWTDSPQSNLNSVSLVNDLDIRITGNGQTYYPYVLNPGYPSNAATTGDNTKDNVEQIYIAAPVAGEYTITVSHKGTLQYNQVFSMIITGTSNPEANVTIKQLDENLNPFGQAAYWNSTAWQYVNPTDVVTLGLGTQHFLSTQDFKPSTTQKFNQWVDNASNKYYRNYEDIPLAITTTTIQSNFIIANNATIQSSLEGAAPGGSLNFQDPWLTDLSGTYGTRNQGMSAPFKSVSYSSNNLGTSTSYKGVFLNQGGTSFTPPCYSVQAQSTQTISGVAAYFQNWSASGANIQSTTALTTPVVFTSAGATITANYKGNLISNSNTGFNSNSQRKVVRTDDGKLHMVYESLNQVWYTYSTDGGTTWQPEQKVDDFSANTKSCSISQNSNIVFIVYQSDLGTGSIRAARFENGTRSWIADVYTLSSYSYDTQPVIAAYGSDGALIVFKPTSTSSLRARNVKCSSISCTAGTVGTDFQISYSTANSASPSLVYNVQRMFLAFQEGSSEIRYVKLSAGTDYESVLETSLVSSGSPFTNNQSPSISVQAENPVVSWNGFNTSIPSAVIIRKTGTTWSTFKTLGSGTVRYTNNNSRRDGGEGSIIAWCDIYNAHKFVKLDNGIWSSILTLPVGSGNGQIQVSNGIGFADMKAVVYQQPTSGI</sequence>
<comment type="caution">
    <text evidence="8">The sequence shown here is derived from an EMBL/GenBank/DDBJ whole genome shotgun (WGS) entry which is preliminary data.</text>
</comment>
<dbReference type="InterPro" id="IPR015500">
    <property type="entry name" value="Peptidase_S8_subtilisin-rel"/>
</dbReference>
<name>A0AAE3TEU4_9BACT</name>
<dbReference type="PROSITE" id="PS51892">
    <property type="entry name" value="SUBTILASE"/>
    <property type="match status" value="1"/>
</dbReference>
<dbReference type="PANTHER" id="PTHR43399:SF4">
    <property type="entry name" value="CELL WALL-ASSOCIATED PROTEASE"/>
    <property type="match status" value="1"/>
</dbReference>
<dbReference type="CDD" id="cd15482">
    <property type="entry name" value="Sialidase_non-viral"/>
    <property type="match status" value="1"/>
</dbReference>
<dbReference type="GO" id="GO:0006508">
    <property type="term" value="P:proteolysis"/>
    <property type="evidence" value="ECO:0007669"/>
    <property type="project" value="UniProtKB-KW"/>
</dbReference>
<evidence type="ECO:0000256" key="6">
    <source>
        <dbReference type="SAM" id="SignalP"/>
    </source>
</evidence>
<reference evidence="8" key="1">
    <citation type="submission" date="2023-03" db="EMBL/GenBank/DDBJ databases">
        <title>Stygiobacter electus gen. nov., sp. nov., facultatively anaerobic thermotolerant bacterium of the class Ignavibacteria from a well of Yessentuki mineral water deposit.</title>
        <authorList>
            <person name="Podosokorskaya O.A."/>
            <person name="Elcheninov A.G."/>
            <person name="Petrova N.F."/>
            <person name="Zavarzina D.G."/>
            <person name="Kublanov I.V."/>
            <person name="Merkel A.Y."/>
        </authorList>
    </citation>
    <scope>NUCLEOTIDE SEQUENCE</scope>
    <source>
        <strain evidence="8">09-Me</strain>
    </source>
</reference>
<dbReference type="InterPro" id="IPR036852">
    <property type="entry name" value="Peptidase_S8/S53_dom_sf"/>
</dbReference>
<evidence type="ECO:0000256" key="5">
    <source>
        <dbReference type="PROSITE-ProRule" id="PRU01240"/>
    </source>
</evidence>
<keyword evidence="3" id="KW-0378">Hydrolase</keyword>
<dbReference type="EMBL" id="JARGDL010000016">
    <property type="protein sequence ID" value="MDF1612633.1"/>
    <property type="molecule type" value="Genomic_DNA"/>
</dbReference>
<dbReference type="SUPFAM" id="SSF52743">
    <property type="entry name" value="Subtilisin-like"/>
    <property type="match status" value="1"/>
</dbReference>
<accession>A0AAE3TEU4</accession>
<dbReference type="InterPro" id="IPR036278">
    <property type="entry name" value="Sialidase_sf"/>
</dbReference>
<dbReference type="SUPFAM" id="SSF49785">
    <property type="entry name" value="Galactose-binding domain-like"/>
    <property type="match status" value="1"/>
</dbReference>
<dbReference type="Gene3D" id="3.40.50.200">
    <property type="entry name" value="Peptidase S8/S53 domain"/>
    <property type="match status" value="1"/>
</dbReference>
<comment type="similarity">
    <text evidence="1 5">Belongs to the peptidase S8 family.</text>
</comment>
<keyword evidence="2" id="KW-0645">Protease</keyword>
<dbReference type="PRINTS" id="PR00723">
    <property type="entry name" value="SUBTILISIN"/>
</dbReference>
<feature type="signal peptide" evidence="6">
    <location>
        <begin position="1"/>
        <end position="22"/>
    </location>
</feature>
<dbReference type="SUPFAM" id="SSF50939">
    <property type="entry name" value="Sialidases"/>
    <property type="match status" value="1"/>
</dbReference>
<dbReference type="AlphaFoldDB" id="A0AAE3TEU4"/>
<evidence type="ECO:0000313" key="9">
    <source>
        <dbReference type="Proteomes" id="UP001221302"/>
    </source>
</evidence>
<evidence type="ECO:0000256" key="3">
    <source>
        <dbReference type="ARBA" id="ARBA00022801"/>
    </source>
</evidence>
<evidence type="ECO:0000256" key="2">
    <source>
        <dbReference type="ARBA" id="ARBA00022670"/>
    </source>
</evidence>
<dbReference type="InterPro" id="IPR000209">
    <property type="entry name" value="Peptidase_S8/S53_dom"/>
</dbReference>
<dbReference type="InterPro" id="IPR034058">
    <property type="entry name" value="TagA/B/C/D_pept_dom"/>
</dbReference>
<keyword evidence="4" id="KW-0720">Serine protease</keyword>
<evidence type="ECO:0000259" key="7">
    <source>
        <dbReference type="Pfam" id="PF00082"/>
    </source>
</evidence>
<gene>
    <name evidence="8" type="ORF">P0M35_10765</name>
</gene>
<dbReference type="Proteomes" id="UP001221302">
    <property type="component" value="Unassembled WGS sequence"/>
</dbReference>
<feature type="domain" description="Peptidase S8/S53" evidence="7">
    <location>
        <begin position="121"/>
        <end position="456"/>
    </location>
</feature>
<dbReference type="RefSeq" id="WP_321536404.1">
    <property type="nucleotide sequence ID" value="NZ_JARGDL010000016.1"/>
</dbReference>
<organism evidence="8 9">
    <name type="scientific">Stygiobacter electus</name>
    <dbReference type="NCBI Taxonomy" id="3032292"/>
    <lineage>
        <taxon>Bacteria</taxon>
        <taxon>Pseudomonadati</taxon>
        <taxon>Ignavibacteriota</taxon>
        <taxon>Ignavibacteria</taxon>
        <taxon>Ignavibacteriales</taxon>
        <taxon>Melioribacteraceae</taxon>
        <taxon>Stygiobacter</taxon>
    </lineage>
</organism>
<keyword evidence="9" id="KW-1185">Reference proteome</keyword>